<dbReference type="SUPFAM" id="SSF52540">
    <property type="entry name" value="P-loop containing nucleoside triphosphate hydrolases"/>
    <property type="match status" value="1"/>
</dbReference>
<feature type="coiled-coil region" evidence="4">
    <location>
        <begin position="689"/>
        <end position="864"/>
    </location>
</feature>
<dbReference type="PROSITE" id="PS50909">
    <property type="entry name" value="GAT"/>
    <property type="match status" value="1"/>
</dbReference>
<evidence type="ECO:0000256" key="4">
    <source>
        <dbReference type="SAM" id="Coils"/>
    </source>
</evidence>
<dbReference type="Gene3D" id="3.40.50.300">
    <property type="entry name" value="P-loop containing nucleotide triphosphate hydrolases"/>
    <property type="match status" value="2"/>
</dbReference>
<evidence type="ECO:0000313" key="7">
    <source>
        <dbReference type="Proteomes" id="UP000010523"/>
    </source>
</evidence>
<sequence>MRPLKLTMQAFGPYAGTETIDFTLLGNRTMFVISGKTGSGKTTIFDGISYAIYGKASGEDRSGHELRSQFAKDDVLTEVSLEFSLRQKTYHIIRSPQQEKRKERGDGYTAIGAKAELYVYNEKGEKQLIASNIREVDEKIKEIMQIDSNQFRQIVMIPQGEFRKLLTSDSKEKEVILQRLFHTEIYKKIEEKLKEEALELKNKVEDHILQRERVLRSIHAVNSQGLKEYVEADSVNDALIIPLLTDEINMMDKSLEHLEKEGREKQTERDKLQQKLYEAQTIAKQLQSLEDLKARMNELESQKELFEKKEQEITLALKAALLSQQEQLCRRLKNDLDQLVQEMEKIHSNVQSIGIELTAKEAELQTEKEREQERLEASNLVNRLQNIETDVRSFSVIEKEANQLHYLLDQAKMDKQTAENLLLKTEEQIKNLNMEKQEYEKNQLFYIENERKLEKLEATWKRLNKYELLAKRYEKSVALLKEKNAAYEHANARYQDAKDLTEYLEEKWLHGQAAVLAGQLAPGKACPVCGSEHHPNPAAFAQDVIPEETDIKAAKQQALLLEKEKSTAESALFEIKSQVQSLEHSVQEQLSEIIHEIPDFQSEQLEAVKLSFESKRKKLTESQQRLKEQQQKLVQIITELEQCEEKKAKFQAEIQQYSSKVHEITIQFTEKKTNLTRLMDSIPEQLRSEGKFETELQRALNRRDELQRRLEQAQQQFQNVKEKYATENARYETVKKQVAETEIKLAAERESFKNSMIGQGFPTYKEYSEAIRSETEIKKLELEVRTYREQYRSVNDRCLELSEMLKDVKEPDVDGLSNELNQLNDQIKELQERYMNLLMKKRDNEEILKKVLNINEEIKVLEERYKIIGHLYDISRGQNTYRITFERYVLAAFLDDILREANIRLAKMTSGRYQLLRKTDRSKGNVQSGLELLVFDQYTGRERHVKTLSGGESFKAALSLALGLADVVQNYAGGVSLETMFIDEGFGTLDPESLDQAIEALIDIQNSGRLVGIISHVPELKERIDARLEVISTQSGSTTKFQFVN</sequence>
<keyword evidence="6" id="KW-0378">Hydrolase</keyword>
<feature type="coiled-coil region" evidence="4">
    <location>
        <begin position="255"/>
        <end position="500"/>
    </location>
</feature>
<dbReference type="RefSeq" id="WP_003350062.1">
    <property type="nucleotide sequence ID" value="NZ_AFEU01000001.1"/>
</dbReference>
<organism evidence="6 7">
    <name type="scientific">Bacillus methanolicus PB1</name>
    <dbReference type="NCBI Taxonomy" id="997296"/>
    <lineage>
        <taxon>Bacteria</taxon>
        <taxon>Bacillati</taxon>
        <taxon>Bacillota</taxon>
        <taxon>Bacilli</taxon>
        <taxon>Bacillales</taxon>
        <taxon>Bacillaceae</taxon>
        <taxon>Bacillus</taxon>
    </lineage>
</organism>
<dbReference type="STRING" id="997296.PB1_00520"/>
<dbReference type="Gene3D" id="1.10.287.1490">
    <property type="match status" value="1"/>
</dbReference>
<dbReference type="OrthoDB" id="9795626at2"/>
<evidence type="ECO:0000256" key="1">
    <source>
        <dbReference type="ARBA" id="ARBA00006930"/>
    </source>
</evidence>
<dbReference type="GO" id="GO:0035091">
    <property type="term" value="F:phosphatidylinositol binding"/>
    <property type="evidence" value="ECO:0007669"/>
    <property type="project" value="InterPro"/>
</dbReference>
<reference evidence="6 7" key="1">
    <citation type="journal article" date="2012" name="Appl. Environ. Microbiol.">
        <title>Genome Sequence of Thermotolerant Bacillus methanolicus: Features and Regulation Related to Methylotrophy and Production of L-Lysine and L-Glutamate from Methanol.</title>
        <authorList>
            <person name="Heggeset T.M."/>
            <person name="Krog A."/>
            <person name="Balzer S."/>
            <person name="Wentzel A."/>
            <person name="Ellingsen T.E."/>
            <person name="Brautaset T."/>
        </authorList>
    </citation>
    <scope>NUCLEOTIDE SEQUENCE [LARGE SCALE GENOMIC DNA]</scope>
    <source>
        <strain evidence="6 7">PB1</strain>
    </source>
</reference>
<dbReference type="EMBL" id="AFEU01000001">
    <property type="protein sequence ID" value="EIJ81383.1"/>
    <property type="molecule type" value="Genomic_DNA"/>
</dbReference>
<protein>
    <recommendedName>
        <fullName evidence="3">Nuclease SbcCD subunit C</fullName>
    </recommendedName>
</protein>
<name>I3E4G2_BACMT</name>
<dbReference type="PANTHER" id="PTHR32114">
    <property type="entry name" value="ABC TRANSPORTER ABCH.3"/>
    <property type="match status" value="1"/>
</dbReference>
<accession>I3E4G2</accession>
<dbReference type="InterPro" id="IPR004152">
    <property type="entry name" value="GAT_dom"/>
</dbReference>
<keyword evidence="6" id="KW-0269">Exonuclease</keyword>
<dbReference type="InterPro" id="IPR038729">
    <property type="entry name" value="Rad50/SbcC_AAA"/>
</dbReference>
<dbReference type="GO" id="GO:0004527">
    <property type="term" value="F:exonuclease activity"/>
    <property type="evidence" value="ECO:0007669"/>
    <property type="project" value="UniProtKB-KW"/>
</dbReference>
<proteinExistence type="inferred from homology"/>
<keyword evidence="4" id="KW-0175">Coiled coil</keyword>
<dbReference type="Pfam" id="PF13558">
    <property type="entry name" value="SbcC_Walker_B"/>
    <property type="match status" value="1"/>
</dbReference>
<comment type="subunit">
    <text evidence="2">Heterodimer of SbcC and SbcD.</text>
</comment>
<dbReference type="SUPFAM" id="SSF89009">
    <property type="entry name" value="GAT-like domain"/>
    <property type="match status" value="1"/>
</dbReference>
<evidence type="ECO:0000256" key="2">
    <source>
        <dbReference type="ARBA" id="ARBA00011322"/>
    </source>
</evidence>
<evidence type="ECO:0000259" key="5">
    <source>
        <dbReference type="PROSITE" id="PS50909"/>
    </source>
</evidence>
<comment type="caution">
    <text evidence="6">The sequence shown here is derived from an EMBL/GenBank/DDBJ whole genome shotgun (WGS) entry which is preliminary data.</text>
</comment>
<gene>
    <name evidence="6" type="ORF">PB1_00520</name>
</gene>
<feature type="domain" description="GAT" evidence="5">
    <location>
        <begin position="782"/>
        <end position="870"/>
    </location>
</feature>
<keyword evidence="6" id="KW-0540">Nuclease</keyword>
<dbReference type="AlphaFoldDB" id="I3E4G2"/>
<dbReference type="GO" id="GO:0043130">
    <property type="term" value="F:ubiquitin binding"/>
    <property type="evidence" value="ECO:0007669"/>
    <property type="project" value="InterPro"/>
</dbReference>
<evidence type="ECO:0000256" key="3">
    <source>
        <dbReference type="ARBA" id="ARBA00013368"/>
    </source>
</evidence>
<dbReference type="PATRIC" id="fig|997296.3.peg.145"/>
<dbReference type="Pfam" id="PF13476">
    <property type="entry name" value="AAA_23"/>
    <property type="match status" value="1"/>
</dbReference>
<keyword evidence="7" id="KW-1185">Reference proteome</keyword>
<evidence type="ECO:0000313" key="6">
    <source>
        <dbReference type="EMBL" id="EIJ81383.1"/>
    </source>
</evidence>
<dbReference type="Proteomes" id="UP000010523">
    <property type="component" value="Unassembled WGS sequence"/>
</dbReference>
<dbReference type="PANTHER" id="PTHR32114:SF2">
    <property type="entry name" value="ABC TRANSPORTER ABCH.3"/>
    <property type="match status" value="1"/>
</dbReference>
<dbReference type="InterPro" id="IPR027417">
    <property type="entry name" value="P-loop_NTPase"/>
</dbReference>
<feature type="coiled-coil region" evidence="4">
    <location>
        <begin position="612"/>
        <end position="660"/>
    </location>
</feature>
<dbReference type="eggNOG" id="COG0419">
    <property type="taxonomic scope" value="Bacteria"/>
</dbReference>
<comment type="similarity">
    <text evidence="1">Belongs to the SMC family. SbcC subfamily.</text>
</comment>